<evidence type="ECO:0000256" key="1">
    <source>
        <dbReference type="ARBA" id="ARBA00022679"/>
    </source>
</evidence>
<reference evidence="8 9" key="1">
    <citation type="submission" date="2020-08" db="EMBL/GenBank/DDBJ databases">
        <title>Sequencing the genomes of 1000 actinobacteria strains.</title>
        <authorList>
            <person name="Klenk H.-P."/>
        </authorList>
    </citation>
    <scope>NUCLEOTIDE SEQUENCE [LARGE SCALE GENOMIC DNA]</scope>
    <source>
        <strain evidence="8 9">DSM 43149</strain>
    </source>
</reference>
<dbReference type="Gene3D" id="1.10.510.10">
    <property type="entry name" value="Transferase(Phosphotransferase) domain 1"/>
    <property type="match status" value="1"/>
</dbReference>
<dbReference type="SUPFAM" id="SSF50998">
    <property type="entry name" value="Quinoprotein alcohol dehydrogenase-like"/>
    <property type="match status" value="1"/>
</dbReference>
<evidence type="ECO:0000256" key="2">
    <source>
        <dbReference type="ARBA" id="ARBA00022741"/>
    </source>
</evidence>
<dbReference type="InterPro" id="IPR001680">
    <property type="entry name" value="WD40_rpt"/>
</dbReference>
<sequence length="1047" mass="111375">MTLIPLHPDDPRRLGDFALVGRLGAGGMGAVYLARATDGRRVAVKVVRREWSADPEFLARFRSEVRRARQVPPFCTAAVLHADLEHVPPFVVVEYVDGPSLAEVVRDRGPLEAGELYSLAVGVATALAAIHGAGVVHRDLKPANVLLGVGLPKVIDFGISRSVEMSEGLTRPGQVVGTIAYLAPECFDTAAPTRVSPAADVFAWGVLVGYAATGRTPFAADSPLATVGRILTQPPDLDGLTGRLRDLVSAALSKDPATRPAARDLLDALLRGERGEPVRGVAPELRAAALAARGSGSGRRRLWRAAVAAAVCAVLAAAGTAVAHFHEVAGAQAAVAARQSRDRTVQDLLNRSAQVSSTDPGLALRLAVSAQSLGPSPRGRGALNALLAAGYAGEVGSGRPLHTVEFRPDGAAVVLGGRDGELDIWAVDGDRFTRAGSLPVADEVTEDAAFTPDGKTLATIGRQARLWDVSDPATPRLLYARAVETLDGDLTVEFTRDGRRLVVQDEKRTAVWDVRDRRHPEAIWSTTPIEDEQTGATALSRDDKIMAGVERHGSLSIWTMTSRTRPRKVATVRGIGQVADIAFSPGADVMAVARVREGIRLYDVSHPTRPRRIADLAEPAEFVSTITFDPTGTRLAIGGSGGAVSLWDVRTPEYAVLVRTLRGVGGAVRDADFSPDGSRVLTVGDGVAHTAMLWRLNPFQAQRRAVLTGRGTYDYSPEVALSPDDDVAVVRSDGKLSSWNLRDVSRPRPIGKPVSLPDDSGVSPLRLRSDLRTVLAGGSLFDITGGRARRLIPAKDGELRWVLDLDSRRDLAAVFDNRSFRTGARAKVLICRVVAGRQPVVLASIPATHVNAAVFVPAAKSIVIADGGNADSAAVTIWDLTEPAKPRVVRTLRSDTEIRNLSTGGRTAFDGSDGIKIWNNRTGDDESVRIAHRPFFDAVVGLSFSAGEEMMAVATAGGTELWSVLDGAEPVLMSVIPGSETSGIAFSARRPLLATADDDKGVVVWDVGSMLATARDPLPAACRRSGGLSESEWRRYVSEVPFRRACR</sequence>
<evidence type="ECO:0000313" key="8">
    <source>
        <dbReference type="EMBL" id="MBB4764684.1"/>
    </source>
</evidence>
<dbReference type="PANTHER" id="PTHR43289">
    <property type="entry name" value="MITOGEN-ACTIVATED PROTEIN KINASE KINASE KINASE 20-RELATED"/>
    <property type="match status" value="1"/>
</dbReference>
<dbReference type="RefSeq" id="WP_239087150.1">
    <property type="nucleotide sequence ID" value="NZ_BOMK01000003.1"/>
</dbReference>
<dbReference type="SMART" id="SM00320">
    <property type="entry name" value="WD40"/>
    <property type="match status" value="5"/>
</dbReference>
<keyword evidence="5" id="KW-0853">WD repeat</keyword>
<evidence type="ECO:0000256" key="3">
    <source>
        <dbReference type="ARBA" id="ARBA00022777"/>
    </source>
</evidence>
<dbReference type="SUPFAM" id="SSF82171">
    <property type="entry name" value="DPP6 N-terminal domain-like"/>
    <property type="match status" value="1"/>
</dbReference>
<dbReference type="PROSITE" id="PS50082">
    <property type="entry name" value="WD_REPEATS_2"/>
    <property type="match status" value="2"/>
</dbReference>
<dbReference type="InterPro" id="IPR011047">
    <property type="entry name" value="Quinoprotein_ADH-like_sf"/>
</dbReference>
<gene>
    <name evidence="8" type="ORF">BJ971_005240</name>
</gene>
<dbReference type="InterPro" id="IPR015943">
    <property type="entry name" value="WD40/YVTN_repeat-like_dom_sf"/>
</dbReference>
<keyword evidence="3" id="KW-0418">Kinase</keyword>
<evidence type="ECO:0000259" key="7">
    <source>
        <dbReference type="PROSITE" id="PS50011"/>
    </source>
</evidence>
<keyword evidence="9" id="KW-1185">Reference proteome</keyword>
<keyword evidence="4 6" id="KW-0067">ATP-binding</keyword>
<dbReference type="InterPro" id="IPR017441">
    <property type="entry name" value="Protein_kinase_ATP_BS"/>
</dbReference>
<proteinExistence type="predicted"/>
<dbReference type="InterPro" id="IPR008271">
    <property type="entry name" value="Ser/Thr_kinase_AS"/>
</dbReference>
<evidence type="ECO:0000256" key="5">
    <source>
        <dbReference type="PROSITE-ProRule" id="PRU00221"/>
    </source>
</evidence>
<dbReference type="InterPro" id="IPR011009">
    <property type="entry name" value="Kinase-like_dom_sf"/>
</dbReference>
<dbReference type="CDD" id="cd14014">
    <property type="entry name" value="STKc_PknB_like"/>
    <property type="match status" value="1"/>
</dbReference>
<dbReference type="PROSITE" id="PS50011">
    <property type="entry name" value="PROTEIN_KINASE_DOM"/>
    <property type="match status" value="1"/>
</dbReference>
<evidence type="ECO:0000256" key="4">
    <source>
        <dbReference type="ARBA" id="ARBA00022840"/>
    </source>
</evidence>
<dbReference type="Gene3D" id="2.130.10.10">
    <property type="entry name" value="YVTN repeat-like/Quinoprotein amine dehydrogenase"/>
    <property type="match status" value="3"/>
</dbReference>
<dbReference type="SUPFAM" id="SSF56112">
    <property type="entry name" value="Protein kinase-like (PK-like)"/>
    <property type="match status" value="1"/>
</dbReference>
<accession>A0A7W7I1C8</accession>
<name>A0A7W7I1C8_9ACTN</name>
<keyword evidence="2 6" id="KW-0547">Nucleotide-binding</keyword>
<dbReference type="Gene3D" id="3.30.200.20">
    <property type="entry name" value="Phosphorylase Kinase, domain 1"/>
    <property type="match status" value="1"/>
</dbReference>
<dbReference type="PANTHER" id="PTHR43289:SF34">
    <property type="entry name" value="SERINE_THREONINE-PROTEIN KINASE YBDM-RELATED"/>
    <property type="match status" value="1"/>
</dbReference>
<dbReference type="SMART" id="SM00220">
    <property type="entry name" value="S_TKc"/>
    <property type="match status" value="1"/>
</dbReference>
<dbReference type="PROSITE" id="PS00107">
    <property type="entry name" value="PROTEIN_KINASE_ATP"/>
    <property type="match status" value="1"/>
</dbReference>
<protein>
    <submittedName>
        <fullName evidence="8">WD40 repeat protein</fullName>
    </submittedName>
</protein>
<dbReference type="EMBL" id="JACHNH010000001">
    <property type="protein sequence ID" value="MBB4764684.1"/>
    <property type="molecule type" value="Genomic_DNA"/>
</dbReference>
<evidence type="ECO:0000313" key="9">
    <source>
        <dbReference type="Proteomes" id="UP000578112"/>
    </source>
</evidence>
<feature type="domain" description="Protein kinase" evidence="7">
    <location>
        <begin position="17"/>
        <end position="270"/>
    </location>
</feature>
<dbReference type="Pfam" id="PF00400">
    <property type="entry name" value="WD40"/>
    <property type="match status" value="3"/>
</dbReference>
<dbReference type="GO" id="GO:0005524">
    <property type="term" value="F:ATP binding"/>
    <property type="evidence" value="ECO:0007669"/>
    <property type="project" value="UniProtKB-UniRule"/>
</dbReference>
<dbReference type="Pfam" id="PF00069">
    <property type="entry name" value="Pkinase"/>
    <property type="match status" value="1"/>
</dbReference>
<dbReference type="AlphaFoldDB" id="A0A7W7I1C8"/>
<feature type="repeat" description="WD" evidence="5">
    <location>
        <begin position="394"/>
        <end position="435"/>
    </location>
</feature>
<comment type="caution">
    <text evidence="8">The sequence shown here is derived from an EMBL/GenBank/DDBJ whole genome shotgun (WGS) entry which is preliminary data.</text>
</comment>
<keyword evidence="1" id="KW-0808">Transferase</keyword>
<organism evidence="8 9">
    <name type="scientific">Actinoplanes digitatis</name>
    <dbReference type="NCBI Taxonomy" id="1868"/>
    <lineage>
        <taxon>Bacteria</taxon>
        <taxon>Bacillati</taxon>
        <taxon>Actinomycetota</taxon>
        <taxon>Actinomycetes</taxon>
        <taxon>Micromonosporales</taxon>
        <taxon>Micromonosporaceae</taxon>
        <taxon>Actinoplanes</taxon>
    </lineage>
</organism>
<dbReference type="PROSITE" id="PS00108">
    <property type="entry name" value="PROTEIN_KINASE_ST"/>
    <property type="match status" value="1"/>
</dbReference>
<dbReference type="Proteomes" id="UP000578112">
    <property type="component" value="Unassembled WGS sequence"/>
</dbReference>
<dbReference type="GO" id="GO:0004674">
    <property type="term" value="F:protein serine/threonine kinase activity"/>
    <property type="evidence" value="ECO:0007669"/>
    <property type="project" value="TreeGrafter"/>
</dbReference>
<dbReference type="InterPro" id="IPR000719">
    <property type="entry name" value="Prot_kinase_dom"/>
</dbReference>
<feature type="binding site" evidence="6">
    <location>
        <position position="45"/>
    </location>
    <ligand>
        <name>ATP</name>
        <dbReference type="ChEBI" id="CHEBI:30616"/>
    </ligand>
</feature>
<evidence type="ECO:0000256" key="6">
    <source>
        <dbReference type="PROSITE-ProRule" id="PRU10141"/>
    </source>
</evidence>
<feature type="repeat" description="WD" evidence="5">
    <location>
        <begin position="616"/>
        <end position="657"/>
    </location>
</feature>